<dbReference type="Gene3D" id="1.10.10.10">
    <property type="entry name" value="Winged helix-like DNA-binding domain superfamily/Winged helix DNA-binding domain"/>
    <property type="match status" value="1"/>
</dbReference>
<evidence type="ECO:0000313" key="5">
    <source>
        <dbReference type="EMBL" id="AKC68886.1"/>
    </source>
</evidence>
<protein>
    <submittedName>
        <fullName evidence="5">MarR family transcriptional regulator</fullName>
    </submittedName>
</protein>
<dbReference type="SMART" id="SM00347">
    <property type="entry name" value="HTH_MARR"/>
    <property type="match status" value="1"/>
</dbReference>
<gene>
    <name evidence="5" type="ORF">MB84_04540</name>
</gene>
<dbReference type="PANTHER" id="PTHR33164">
    <property type="entry name" value="TRANSCRIPTIONAL REGULATOR, MARR FAMILY"/>
    <property type="match status" value="1"/>
</dbReference>
<dbReference type="RefSeq" id="WP_039394218.1">
    <property type="nucleotide sequence ID" value="NZ_CP011253.3"/>
</dbReference>
<sequence>MATPTPLDEPLSKRVTASLLRMGTALRSHAWEGAALSGLTPTQGEILTLLLMRGVPMRLGEIAEDAALTSATVSEAVSTLESKGLVEKRRDANDGRALALRLTAKGRTSAKRASQWASFVTTAADVLSEKDRAQLYRMLVKLMSTMESRGDMPQQRMCLTCEHFEAAPRGKGMYHCNYFNTTYDDSRLAIDCNAHQEADLATRNKVWKLYSKS</sequence>
<dbReference type="PANTHER" id="PTHR33164:SF43">
    <property type="entry name" value="HTH-TYPE TRANSCRIPTIONAL REPRESSOR YETL"/>
    <property type="match status" value="1"/>
</dbReference>
<dbReference type="HOGENOM" id="CLU_089893_0_0_4"/>
<dbReference type="GO" id="GO:0003700">
    <property type="term" value="F:DNA-binding transcription factor activity"/>
    <property type="evidence" value="ECO:0007669"/>
    <property type="project" value="InterPro"/>
</dbReference>
<keyword evidence="3" id="KW-0804">Transcription</keyword>
<dbReference type="Proteomes" id="UP000035050">
    <property type="component" value="Chromosome"/>
</dbReference>
<organism evidence="5 6">
    <name type="scientific">Pandoraea oxalativorans</name>
    <dbReference type="NCBI Taxonomy" id="573737"/>
    <lineage>
        <taxon>Bacteria</taxon>
        <taxon>Pseudomonadati</taxon>
        <taxon>Pseudomonadota</taxon>
        <taxon>Betaproteobacteria</taxon>
        <taxon>Burkholderiales</taxon>
        <taxon>Burkholderiaceae</taxon>
        <taxon>Pandoraea</taxon>
    </lineage>
</organism>
<dbReference type="Pfam" id="PF01047">
    <property type="entry name" value="MarR"/>
    <property type="match status" value="1"/>
</dbReference>
<dbReference type="InterPro" id="IPR011991">
    <property type="entry name" value="ArsR-like_HTH"/>
</dbReference>
<dbReference type="InterPro" id="IPR023187">
    <property type="entry name" value="Tscrpt_reg_MarR-type_CS"/>
</dbReference>
<dbReference type="SUPFAM" id="SSF46785">
    <property type="entry name" value="Winged helix' DNA-binding domain"/>
    <property type="match status" value="1"/>
</dbReference>
<evidence type="ECO:0000256" key="1">
    <source>
        <dbReference type="ARBA" id="ARBA00023015"/>
    </source>
</evidence>
<dbReference type="AlphaFoldDB" id="A0A0E3YAX4"/>
<dbReference type="PROSITE" id="PS01117">
    <property type="entry name" value="HTH_MARR_1"/>
    <property type="match status" value="1"/>
</dbReference>
<evidence type="ECO:0000313" key="6">
    <source>
        <dbReference type="Proteomes" id="UP000035050"/>
    </source>
</evidence>
<dbReference type="PATRIC" id="fig|573737.6.peg.1703"/>
<proteinExistence type="predicted"/>
<dbReference type="PROSITE" id="PS50995">
    <property type="entry name" value="HTH_MARR_2"/>
    <property type="match status" value="1"/>
</dbReference>
<dbReference type="EMBL" id="CP011253">
    <property type="protein sequence ID" value="AKC68886.1"/>
    <property type="molecule type" value="Genomic_DNA"/>
</dbReference>
<dbReference type="KEGG" id="pox:MB84_04540"/>
<keyword evidence="2" id="KW-0238">DNA-binding</keyword>
<keyword evidence="6" id="KW-1185">Reference proteome</keyword>
<dbReference type="InterPro" id="IPR036388">
    <property type="entry name" value="WH-like_DNA-bd_sf"/>
</dbReference>
<dbReference type="InterPro" id="IPR039422">
    <property type="entry name" value="MarR/SlyA-like"/>
</dbReference>
<feature type="domain" description="HTH marR-type" evidence="4">
    <location>
        <begin position="12"/>
        <end position="144"/>
    </location>
</feature>
<keyword evidence="1" id="KW-0805">Transcription regulation</keyword>
<name>A0A0E3YAX4_9BURK</name>
<dbReference type="GO" id="GO:0003677">
    <property type="term" value="F:DNA binding"/>
    <property type="evidence" value="ECO:0007669"/>
    <property type="project" value="UniProtKB-KW"/>
</dbReference>
<evidence type="ECO:0000259" key="4">
    <source>
        <dbReference type="PROSITE" id="PS50995"/>
    </source>
</evidence>
<reference evidence="5" key="1">
    <citation type="submission" date="2016-06" db="EMBL/GenBank/DDBJ databases">
        <title>Pandoraea oxalativorans DSM 23570 Genome Sequencing.</title>
        <authorList>
            <person name="Ee R."/>
            <person name="Lim Y.-L."/>
            <person name="Yong D."/>
            <person name="Yin W.-F."/>
            <person name="Chan K.-G."/>
        </authorList>
    </citation>
    <scope>NUCLEOTIDE SEQUENCE</scope>
    <source>
        <strain evidence="5">DSM 23570</strain>
    </source>
</reference>
<dbReference type="InterPro" id="IPR036390">
    <property type="entry name" value="WH_DNA-bd_sf"/>
</dbReference>
<accession>A0A0E3YAX4</accession>
<dbReference type="GO" id="GO:0006950">
    <property type="term" value="P:response to stress"/>
    <property type="evidence" value="ECO:0007669"/>
    <property type="project" value="TreeGrafter"/>
</dbReference>
<dbReference type="InterPro" id="IPR000835">
    <property type="entry name" value="HTH_MarR-typ"/>
</dbReference>
<dbReference type="GeneID" id="88097645"/>
<evidence type="ECO:0000256" key="2">
    <source>
        <dbReference type="ARBA" id="ARBA00023125"/>
    </source>
</evidence>
<dbReference type="CDD" id="cd00090">
    <property type="entry name" value="HTH_ARSR"/>
    <property type="match status" value="1"/>
</dbReference>
<evidence type="ECO:0000256" key="3">
    <source>
        <dbReference type="ARBA" id="ARBA00023163"/>
    </source>
</evidence>